<dbReference type="OrthoDB" id="3351225at2759"/>
<dbReference type="Proteomes" id="UP000305067">
    <property type="component" value="Unassembled WGS sequence"/>
</dbReference>
<gene>
    <name evidence="1" type="ORF">BDV98DRAFT_572431</name>
</gene>
<protein>
    <recommendedName>
        <fullName evidence="3">MICOS complex subunit MIC12</fullName>
    </recommendedName>
</protein>
<dbReference type="AlphaFoldDB" id="A0A5C3QAM5"/>
<sequence>MSALVGPISGALVAGSVYYGFSNLIQTRTEQHRRDLRFLSVRLSEAPTKVLAPPSAAARIKPSSSNLETSWNEQLTNIYRAVGQVSERAGEWRRKVLYQGDVKEASETRD</sequence>
<proteinExistence type="predicted"/>
<reference evidence="1 2" key="1">
    <citation type="journal article" date="2019" name="Nat. Ecol. Evol.">
        <title>Megaphylogeny resolves global patterns of mushroom evolution.</title>
        <authorList>
            <person name="Varga T."/>
            <person name="Krizsan K."/>
            <person name="Foldi C."/>
            <person name="Dima B."/>
            <person name="Sanchez-Garcia M."/>
            <person name="Sanchez-Ramirez S."/>
            <person name="Szollosi G.J."/>
            <person name="Szarkandi J.G."/>
            <person name="Papp V."/>
            <person name="Albert L."/>
            <person name="Andreopoulos W."/>
            <person name="Angelini C."/>
            <person name="Antonin V."/>
            <person name="Barry K.W."/>
            <person name="Bougher N.L."/>
            <person name="Buchanan P."/>
            <person name="Buyck B."/>
            <person name="Bense V."/>
            <person name="Catcheside P."/>
            <person name="Chovatia M."/>
            <person name="Cooper J."/>
            <person name="Damon W."/>
            <person name="Desjardin D."/>
            <person name="Finy P."/>
            <person name="Geml J."/>
            <person name="Haridas S."/>
            <person name="Hughes K."/>
            <person name="Justo A."/>
            <person name="Karasinski D."/>
            <person name="Kautmanova I."/>
            <person name="Kiss B."/>
            <person name="Kocsube S."/>
            <person name="Kotiranta H."/>
            <person name="LaButti K.M."/>
            <person name="Lechner B.E."/>
            <person name="Liimatainen K."/>
            <person name="Lipzen A."/>
            <person name="Lukacs Z."/>
            <person name="Mihaltcheva S."/>
            <person name="Morgado L.N."/>
            <person name="Niskanen T."/>
            <person name="Noordeloos M.E."/>
            <person name="Ohm R.A."/>
            <person name="Ortiz-Santana B."/>
            <person name="Ovrebo C."/>
            <person name="Racz N."/>
            <person name="Riley R."/>
            <person name="Savchenko A."/>
            <person name="Shiryaev A."/>
            <person name="Soop K."/>
            <person name="Spirin V."/>
            <person name="Szebenyi C."/>
            <person name="Tomsovsky M."/>
            <person name="Tulloss R.E."/>
            <person name="Uehling J."/>
            <person name="Grigoriev I.V."/>
            <person name="Vagvolgyi C."/>
            <person name="Papp T."/>
            <person name="Martin F.M."/>
            <person name="Miettinen O."/>
            <person name="Hibbett D.S."/>
            <person name="Nagy L.G."/>
        </authorList>
    </citation>
    <scope>NUCLEOTIDE SEQUENCE [LARGE SCALE GENOMIC DNA]</scope>
    <source>
        <strain evidence="1 2">CBS 309.79</strain>
    </source>
</reference>
<keyword evidence="2" id="KW-1185">Reference proteome</keyword>
<evidence type="ECO:0000313" key="2">
    <source>
        <dbReference type="Proteomes" id="UP000305067"/>
    </source>
</evidence>
<name>A0A5C3QAM5_9AGAR</name>
<organism evidence="1 2">
    <name type="scientific">Pterulicium gracile</name>
    <dbReference type="NCBI Taxonomy" id="1884261"/>
    <lineage>
        <taxon>Eukaryota</taxon>
        <taxon>Fungi</taxon>
        <taxon>Dikarya</taxon>
        <taxon>Basidiomycota</taxon>
        <taxon>Agaricomycotina</taxon>
        <taxon>Agaricomycetes</taxon>
        <taxon>Agaricomycetidae</taxon>
        <taxon>Agaricales</taxon>
        <taxon>Pleurotineae</taxon>
        <taxon>Pterulaceae</taxon>
        <taxon>Pterulicium</taxon>
    </lineage>
</organism>
<evidence type="ECO:0008006" key="3">
    <source>
        <dbReference type="Google" id="ProtNLM"/>
    </source>
</evidence>
<accession>A0A5C3QAM5</accession>
<dbReference type="EMBL" id="ML178838">
    <property type="protein sequence ID" value="TFK98616.1"/>
    <property type="molecule type" value="Genomic_DNA"/>
</dbReference>
<evidence type="ECO:0000313" key="1">
    <source>
        <dbReference type="EMBL" id="TFK98616.1"/>
    </source>
</evidence>